<dbReference type="EMBL" id="CP111016">
    <property type="protein sequence ID" value="WAR04849.1"/>
    <property type="molecule type" value="Genomic_DNA"/>
</dbReference>
<sequence>MDRNGTDIQAVIGLTDCLLASKAFPKRGFYIFDKTCLVVILETISTVILIKKYRFKMDFICNTKAVYTDMLICKICTFSNGNVYT</sequence>
<evidence type="ECO:0000313" key="3">
    <source>
        <dbReference type="Proteomes" id="UP001164746"/>
    </source>
</evidence>
<evidence type="ECO:0000256" key="1">
    <source>
        <dbReference type="SAM" id="Phobius"/>
    </source>
</evidence>
<evidence type="ECO:0000313" key="2">
    <source>
        <dbReference type="EMBL" id="WAR04849.1"/>
    </source>
</evidence>
<organism evidence="2 3">
    <name type="scientific">Mya arenaria</name>
    <name type="common">Soft-shell clam</name>
    <dbReference type="NCBI Taxonomy" id="6604"/>
    <lineage>
        <taxon>Eukaryota</taxon>
        <taxon>Metazoa</taxon>
        <taxon>Spiralia</taxon>
        <taxon>Lophotrochozoa</taxon>
        <taxon>Mollusca</taxon>
        <taxon>Bivalvia</taxon>
        <taxon>Autobranchia</taxon>
        <taxon>Heteroconchia</taxon>
        <taxon>Euheterodonta</taxon>
        <taxon>Imparidentia</taxon>
        <taxon>Neoheterodontei</taxon>
        <taxon>Myida</taxon>
        <taxon>Myoidea</taxon>
        <taxon>Myidae</taxon>
        <taxon>Mya</taxon>
    </lineage>
</organism>
<dbReference type="Proteomes" id="UP001164746">
    <property type="component" value="Chromosome 5"/>
</dbReference>
<reference evidence="2" key="1">
    <citation type="submission" date="2022-11" db="EMBL/GenBank/DDBJ databases">
        <title>Centuries of genome instability and evolution in soft-shell clam transmissible cancer (bioRxiv).</title>
        <authorList>
            <person name="Hart S.F.M."/>
            <person name="Yonemitsu M.A."/>
            <person name="Giersch R.M."/>
            <person name="Beal B.F."/>
            <person name="Arriagada G."/>
            <person name="Davis B.W."/>
            <person name="Ostrander E.A."/>
            <person name="Goff S.P."/>
            <person name="Metzger M.J."/>
        </authorList>
    </citation>
    <scope>NUCLEOTIDE SEQUENCE</scope>
    <source>
        <strain evidence="2">MELC-2E11</strain>
        <tissue evidence="2">Siphon/mantle</tissue>
    </source>
</reference>
<name>A0ABY7E8X5_MYAAR</name>
<keyword evidence="3" id="KW-1185">Reference proteome</keyword>
<accession>A0ABY7E8X5</accession>
<gene>
    <name evidence="2" type="ORF">MAR_020218</name>
</gene>
<keyword evidence="1" id="KW-0472">Membrane</keyword>
<feature type="transmembrane region" description="Helical" evidence="1">
    <location>
        <begin position="29"/>
        <end position="50"/>
    </location>
</feature>
<keyword evidence="1" id="KW-0812">Transmembrane</keyword>
<protein>
    <submittedName>
        <fullName evidence="2">Uncharacterized protein</fullName>
    </submittedName>
</protein>
<keyword evidence="1" id="KW-1133">Transmembrane helix</keyword>
<proteinExistence type="predicted"/>